<gene>
    <name evidence="1" type="ORF">BJF92_11385</name>
</gene>
<evidence type="ECO:0000313" key="2">
    <source>
        <dbReference type="Proteomes" id="UP000186143"/>
    </source>
</evidence>
<name>A0A1Q9AMU4_9HYPH</name>
<dbReference type="AlphaFoldDB" id="A0A1Q9AMU4"/>
<dbReference type="EMBL" id="MKIO01000021">
    <property type="protein sequence ID" value="OLP56683.1"/>
    <property type="molecule type" value="Genomic_DNA"/>
</dbReference>
<protein>
    <submittedName>
        <fullName evidence="1">Uncharacterized protein</fullName>
    </submittedName>
</protein>
<organism evidence="1 2">
    <name type="scientific">Xaviernesmea rhizosphaerae</name>
    <dbReference type="NCBI Taxonomy" id="1672749"/>
    <lineage>
        <taxon>Bacteria</taxon>
        <taxon>Pseudomonadati</taxon>
        <taxon>Pseudomonadota</taxon>
        <taxon>Alphaproteobacteria</taxon>
        <taxon>Hyphomicrobiales</taxon>
        <taxon>Rhizobiaceae</taxon>
        <taxon>Rhizobium/Agrobacterium group</taxon>
        <taxon>Xaviernesmea</taxon>
    </lineage>
</organism>
<evidence type="ECO:0000313" key="1">
    <source>
        <dbReference type="EMBL" id="OLP56683.1"/>
    </source>
</evidence>
<sequence>MKRYSLIGQQKDHGKEMKISETSQRTSIEISMPLLQPWELIPTFVNLRFAFRRPEQEDCVSMYLR</sequence>
<proteinExistence type="predicted"/>
<reference evidence="1 2" key="1">
    <citation type="submission" date="2016-09" db="EMBL/GenBank/DDBJ databases">
        <title>Rhizobium sp. nov., a novel species isolated from the rice rhizosphere.</title>
        <authorList>
            <person name="Zhao J."/>
            <person name="Zhang X."/>
        </authorList>
    </citation>
    <scope>NUCLEOTIDE SEQUENCE [LARGE SCALE GENOMIC DNA]</scope>
    <source>
        <strain evidence="1 2">MH17</strain>
    </source>
</reference>
<dbReference type="Proteomes" id="UP000186143">
    <property type="component" value="Unassembled WGS sequence"/>
</dbReference>
<comment type="caution">
    <text evidence="1">The sequence shown here is derived from an EMBL/GenBank/DDBJ whole genome shotgun (WGS) entry which is preliminary data.</text>
</comment>
<accession>A0A1Q9AMU4</accession>